<keyword evidence="4" id="KW-0804">Transcription</keyword>
<dbReference type="SUPFAM" id="SSF88946">
    <property type="entry name" value="Sigma2 domain of RNA polymerase sigma factors"/>
    <property type="match status" value="1"/>
</dbReference>
<dbReference type="GO" id="GO:0003677">
    <property type="term" value="F:DNA binding"/>
    <property type="evidence" value="ECO:0007669"/>
    <property type="project" value="InterPro"/>
</dbReference>
<dbReference type="GO" id="GO:0016987">
    <property type="term" value="F:sigma factor activity"/>
    <property type="evidence" value="ECO:0007669"/>
    <property type="project" value="UniProtKB-KW"/>
</dbReference>
<accession>A0A161GMM2</accession>
<feature type="domain" description="RNA polymerase sigma factor 70 region 4 type 2" evidence="6">
    <location>
        <begin position="111"/>
        <end position="153"/>
    </location>
</feature>
<dbReference type="STRING" id="1335048.AKL17_3599"/>
<dbReference type="SUPFAM" id="SSF88659">
    <property type="entry name" value="Sigma3 and sigma4 domains of RNA polymerase sigma factors"/>
    <property type="match status" value="1"/>
</dbReference>
<dbReference type="NCBIfam" id="TIGR02937">
    <property type="entry name" value="sigma70-ECF"/>
    <property type="match status" value="1"/>
</dbReference>
<protein>
    <submittedName>
        <fullName evidence="7">FecI-like protein</fullName>
    </submittedName>
</protein>
<dbReference type="KEGG" id="daa:AKL17_3599"/>
<dbReference type="GO" id="GO:0006352">
    <property type="term" value="P:DNA-templated transcription initiation"/>
    <property type="evidence" value="ECO:0007669"/>
    <property type="project" value="InterPro"/>
</dbReference>
<evidence type="ECO:0000256" key="1">
    <source>
        <dbReference type="ARBA" id="ARBA00010641"/>
    </source>
</evidence>
<dbReference type="Gene3D" id="1.10.10.10">
    <property type="entry name" value="Winged helix-like DNA-binding domain superfamily/Winged helix DNA-binding domain"/>
    <property type="match status" value="1"/>
</dbReference>
<evidence type="ECO:0000313" key="8">
    <source>
        <dbReference type="Proteomes" id="UP000076128"/>
    </source>
</evidence>
<dbReference type="PANTHER" id="PTHR43133:SF63">
    <property type="entry name" value="RNA POLYMERASE SIGMA FACTOR FECI-RELATED"/>
    <property type="match status" value="1"/>
</dbReference>
<dbReference type="InterPro" id="IPR013249">
    <property type="entry name" value="RNA_pol_sigma70_r4_t2"/>
</dbReference>
<dbReference type="InterPro" id="IPR013324">
    <property type="entry name" value="RNA_pol_sigma_r3/r4-like"/>
</dbReference>
<comment type="similarity">
    <text evidence="1">Belongs to the sigma-70 factor family. ECF subfamily.</text>
</comment>
<evidence type="ECO:0000256" key="4">
    <source>
        <dbReference type="ARBA" id="ARBA00023163"/>
    </source>
</evidence>
<dbReference type="InterPro" id="IPR013325">
    <property type="entry name" value="RNA_pol_sigma_r2"/>
</dbReference>
<evidence type="ECO:0000259" key="6">
    <source>
        <dbReference type="Pfam" id="PF08281"/>
    </source>
</evidence>
<sequence length="170" mass="19137">MAWDFHLLFCRHARGIRCFLQRRGLDPDSAAELTQETFLRVLSAPISAQGDAESEDHASAYLYRVARNLGINHARRSLMTATLPLDAPCALRAAVQEQHAETIVVHRQQLRLVAAALADMPDRQRRAFVLHRIDGWPIARIGDHIGLSSTRTWELVHDAYRQIVLRSGGV</sequence>
<feature type="domain" description="RNA polymerase sigma-70 region 2" evidence="5">
    <location>
        <begin position="9"/>
        <end position="76"/>
    </location>
</feature>
<evidence type="ECO:0000256" key="2">
    <source>
        <dbReference type="ARBA" id="ARBA00023015"/>
    </source>
</evidence>
<keyword evidence="8" id="KW-1185">Reference proteome</keyword>
<dbReference type="PANTHER" id="PTHR43133">
    <property type="entry name" value="RNA POLYMERASE ECF-TYPE SIGMA FACTO"/>
    <property type="match status" value="1"/>
</dbReference>
<keyword evidence="2" id="KW-0805">Transcription regulation</keyword>
<evidence type="ECO:0000259" key="5">
    <source>
        <dbReference type="Pfam" id="PF04542"/>
    </source>
</evidence>
<dbReference type="Proteomes" id="UP000076128">
    <property type="component" value="Chromosome"/>
</dbReference>
<dbReference type="OrthoDB" id="9794372at2"/>
<dbReference type="EMBL" id="CP012661">
    <property type="protein sequence ID" value="AMY70823.1"/>
    <property type="molecule type" value="Genomic_DNA"/>
</dbReference>
<dbReference type="Gene3D" id="1.10.1740.10">
    <property type="match status" value="1"/>
</dbReference>
<keyword evidence="3" id="KW-0731">Sigma factor</keyword>
<dbReference type="Pfam" id="PF04542">
    <property type="entry name" value="Sigma70_r2"/>
    <property type="match status" value="1"/>
</dbReference>
<dbReference type="InterPro" id="IPR036388">
    <property type="entry name" value="WH-like_DNA-bd_sf"/>
</dbReference>
<reference evidence="7 8" key="1">
    <citation type="submission" date="2015-09" db="EMBL/GenBank/DDBJ databases">
        <title>Complete genome sequence of Defluviimonas alba cai42t isolated from an oilfield in Xinjiang.</title>
        <authorList>
            <person name="Geng S."/>
            <person name="Pan X."/>
            <person name="Wu X."/>
        </authorList>
    </citation>
    <scope>NUCLEOTIDE SEQUENCE [LARGE SCALE GENOMIC DNA]</scope>
    <source>
        <strain evidence="8">cai42</strain>
    </source>
</reference>
<evidence type="ECO:0000313" key="7">
    <source>
        <dbReference type="EMBL" id="AMY70823.1"/>
    </source>
</evidence>
<dbReference type="RefSeq" id="WP_066815470.1">
    <property type="nucleotide sequence ID" value="NZ_CP012661.1"/>
</dbReference>
<dbReference type="InterPro" id="IPR014284">
    <property type="entry name" value="RNA_pol_sigma-70_dom"/>
</dbReference>
<dbReference type="Pfam" id="PF08281">
    <property type="entry name" value="Sigma70_r4_2"/>
    <property type="match status" value="1"/>
</dbReference>
<evidence type="ECO:0000256" key="3">
    <source>
        <dbReference type="ARBA" id="ARBA00023082"/>
    </source>
</evidence>
<dbReference type="InterPro" id="IPR007627">
    <property type="entry name" value="RNA_pol_sigma70_r2"/>
</dbReference>
<name>A0A161GMM2_9RHOB</name>
<dbReference type="InterPro" id="IPR039425">
    <property type="entry name" value="RNA_pol_sigma-70-like"/>
</dbReference>
<gene>
    <name evidence="7" type="ORF">AKL17_3599</name>
</gene>
<dbReference type="AlphaFoldDB" id="A0A161GMM2"/>
<proteinExistence type="inferred from homology"/>
<organism evidence="7 8">
    <name type="scientific">Frigidibacter mobilis</name>
    <dbReference type="NCBI Taxonomy" id="1335048"/>
    <lineage>
        <taxon>Bacteria</taxon>
        <taxon>Pseudomonadati</taxon>
        <taxon>Pseudomonadota</taxon>
        <taxon>Alphaproteobacteria</taxon>
        <taxon>Rhodobacterales</taxon>
        <taxon>Paracoccaceae</taxon>
        <taxon>Frigidibacter</taxon>
    </lineage>
</organism>